<dbReference type="PROSITE" id="PS50929">
    <property type="entry name" value="ABC_TM1F"/>
    <property type="match status" value="1"/>
</dbReference>
<dbReference type="EMBL" id="LR215973">
    <property type="protein sequence ID" value="VFA98151.1"/>
    <property type="molecule type" value="Genomic_DNA"/>
</dbReference>
<dbReference type="RefSeq" id="WP_130916853.1">
    <property type="nucleotide sequence ID" value="NZ_JADLPI010000003.1"/>
</dbReference>
<dbReference type="GO" id="GO:0005886">
    <property type="term" value="C:plasma membrane"/>
    <property type="evidence" value="ECO:0007669"/>
    <property type="project" value="UniProtKB-SubCell"/>
</dbReference>
<evidence type="ECO:0000256" key="5">
    <source>
        <dbReference type="ARBA" id="ARBA00022692"/>
    </source>
</evidence>
<dbReference type="InterPro" id="IPR003439">
    <property type="entry name" value="ABC_transporter-like_ATP-bd"/>
</dbReference>
<dbReference type="FunFam" id="3.40.50.300:FF:000221">
    <property type="entry name" value="Multidrug ABC transporter ATP-binding protein"/>
    <property type="match status" value="1"/>
</dbReference>
<evidence type="ECO:0000256" key="8">
    <source>
        <dbReference type="ARBA" id="ARBA00022989"/>
    </source>
</evidence>
<dbReference type="PROSITE" id="PS00211">
    <property type="entry name" value="ABC_TRANSPORTER_1"/>
    <property type="match status" value="1"/>
</dbReference>
<evidence type="ECO:0000259" key="12">
    <source>
        <dbReference type="PROSITE" id="PS50893"/>
    </source>
</evidence>
<keyword evidence="6" id="KW-0547">Nucleotide-binding</keyword>
<protein>
    <submittedName>
        <fullName evidence="14">Iron import ATP-binding/permease protein IrtB</fullName>
        <ecNumber evidence="14">3.6.3.-</ecNumber>
    </submittedName>
</protein>
<evidence type="ECO:0000313" key="14">
    <source>
        <dbReference type="EMBL" id="VFA98151.1"/>
    </source>
</evidence>
<comment type="subcellular location">
    <subcellularLocation>
        <location evidence="1">Cell inner membrane</location>
        <topology evidence="1">Multi-pass membrane protein</topology>
    </subcellularLocation>
</comment>
<dbReference type="PANTHER" id="PTHR24221">
    <property type="entry name" value="ATP-BINDING CASSETTE SUB-FAMILY B"/>
    <property type="match status" value="1"/>
</dbReference>
<name>A0A4U8VX89_9NOCA</name>
<dbReference type="Pfam" id="PF00664">
    <property type="entry name" value="ABC_membrane"/>
    <property type="match status" value="1"/>
</dbReference>
<dbReference type="Gene3D" id="1.20.1560.10">
    <property type="entry name" value="ABC transporter type 1, transmembrane domain"/>
    <property type="match status" value="1"/>
</dbReference>
<evidence type="ECO:0000256" key="11">
    <source>
        <dbReference type="SAM" id="Phobius"/>
    </source>
</evidence>
<feature type="transmembrane region" description="Helical" evidence="11">
    <location>
        <begin position="152"/>
        <end position="170"/>
    </location>
</feature>
<evidence type="ECO:0000256" key="6">
    <source>
        <dbReference type="ARBA" id="ARBA00022741"/>
    </source>
</evidence>
<dbReference type="GO" id="GO:0016887">
    <property type="term" value="F:ATP hydrolysis activity"/>
    <property type="evidence" value="ECO:0007669"/>
    <property type="project" value="InterPro"/>
</dbReference>
<keyword evidence="5 11" id="KW-0812">Transmembrane</keyword>
<dbReference type="InterPro" id="IPR011527">
    <property type="entry name" value="ABC1_TM_dom"/>
</dbReference>
<dbReference type="Gene3D" id="3.40.50.300">
    <property type="entry name" value="P-loop containing nucleotide triphosphate hydrolases"/>
    <property type="match status" value="1"/>
</dbReference>
<comment type="similarity">
    <text evidence="10">Belongs to the ABC transporter superfamily. Siderophore-Fe(3+) uptake transporter (SIUT) (TC 3.A.1.21) family.</text>
</comment>
<sequence length="574" mass="61565">MIGKLYGLVDPGDRPRFRRWTAAMIAFAILQGLCVLLLVPVLRPLLAGDPGAATPWLTALVATTVAASAVYYAQAMLGQRIGDDLLLGLHHRVADQLARMPLGWFDTDRTGRLTHAMSQGTTNIIAVPAHLMQPVIAAVTTPVVVAVGMVVFGPRLAVALLIAGLVLFATHTRAREAIARSFGAIDDAEVEAASRVVEFAKRQPVLRAFGQAGTGNRLLADALTGQRRAYRAMNRKAVTALVTFSTAVQAAFVALIAVGVVLALGGSLDAAELIALLVLITRFAGPLIELVDHSAALRIASESIDRIDEVLAVPALPEGSVRRAIRPGEVAMRGVGFGYGDRPVVREVDFIAEPGTLTAIVGPSGSGKTTLLRLVARFWEADAGAVRVGGVDVREWTTEALMHQLAMVFQDVYLFDDTIEANIRIGRPEATEEEIRAAARAARVDEIVDRLPDGWNTRVGEGGVSLSGGERQRVSIARALVKQAPIVLFDEATAALDPENEAAITDAMRALAADRTLLVVAHRLHTIAAADQILVLDEGRIVQRGTHDELIDQPGKYAEFWRERERAQGWRLTG</sequence>
<keyword evidence="9 11" id="KW-0472">Membrane</keyword>
<keyword evidence="7 14" id="KW-0067">ATP-binding</keyword>
<evidence type="ECO:0000256" key="9">
    <source>
        <dbReference type="ARBA" id="ARBA00023136"/>
    </source>
</evidence>
<organism evidence="14 15">
    <name type="scientific">Nocardia cyriacigeorgica</name>
    <dbReference type="NCBI Taxonomy" id="135487"/>
    <lineage>
        <taxon>Bacteria</taxon>
        <taxon>Bacillati</taxon>
        <taxon>Actinomycetota</taxon>
        <taxon>Actinomycetes</taxon>
        <taxon>Mycobacteriales</taxon>
        <taxon>Nocardiaceae</taxon>
        <taxon>Nocardia</taxon>
    </lineage>
</organism>
<evidence type="ECO:0000256" key="10">
    <source>
        <dbReference type="ARBA" id="ARBA00023455"/>
    </source>
</evidence>
<feature type="transmembrane region" description="Helical" evidence="11">
    <location>
        <begin position="54"/>
        <end position="73"/>
    </location>
</feature>
<keyword evidence="3" id="KW-1003">Cell membrane</keyword>
<feature type="transmembrane region" description="Helical" evidence="11">
    <location>
        <begin position="20"/>
        <end position="42"/>
    </location>
</feature>
<evidence type="ECO:0000256" key="7">
    <source>
        <dbReference type="ARBA" id="ARBA00022840"/>
    </source>
</evidence>
<accession>A0A4U8VX89</accession>
<dbReference type="SUPFAM" id="SSF90123">
    <property type="entry name" value="ABC transporter transmembrane region"/>
    <property type="match status" value="1"/>
</dbReference>
<keyword evidence="14" id="KW-0378">Hydrolase</keyword>
<evidence type="ECO:0000256" key="3">
    <source>
        <dbReference type="ARBA" id="ARBA00022475"/>
    </source>
</evidence>
<dbReference type="InterPro" id="IPR039421">
    <property type="entry name" value="Type_1_exporter"/>
</dbReference>
<dbReference type="InterPro" id="IPR027417">
    <property type="entry name" value="P-loop_NTPase"/>
</dbReference>
<dbReference type="GO" id="GO:0005524">
    <property type="term" value="F:ATP binding"/>
    <property type="evidence" value="ECO:0007669"/>
    <property type="project" value="UniProtKB-KW"/>
</dbReference>
<gene>
    <name evidence="14" type="primary">irtB_1</name>
    <name evidence="14" type="ORF">NCTC10797_01916</name>
</gene>
<evidence type="ECO:0000256" key="2">
    <source>
        <dbReference type="ARBA" id="ARBA00022448"/>
    </source>
</evidence>
<dbReference type="Proteomes" id="UP000290439">
    <property type="component" value="Chromosome"/>
</dbReference>
<dbReference type="EC" id="3.6.3.-" evidence="14"/>
<keyword evidence="2" id="KW-0813">Transport</keyword>
<dbReference type="AlphaFoldDB" id="A0A4U8VX89"/>
<keyword evidence="8 11" id="KW-1133">Transmembrane helix</keyword>
<feature type="transmembrane region" description="Helical" evidence="11">
    <location>
        <begin position="237"/>
        <end position="264"/>
    </location>
</feature>
<feature type="domain" description="ABC transporter" evidence="12">
    <location>
        <begin position="325"/>
        <end position="563"/>
    </location>
</feature>
<dbReference type="PANTHER" id="PTHR24221:SF397">
    <property type="entry name" value="ABC TRANSPORTER, ATP-BINDING TRANSMEMBRANE PROTEIN"/>
    <property type="match status" value="1"/>
</dbReference>
<dbReference type="InterPro" id="IPR036640">
    <property type="entry name" value="ABC1_TM_sf"/>
</dbReference>
<dbReference type="InterPro" id="IPR017871">
    <property type="entry name" value="ABC_transporter-like_CS"/>
</dbReference>
<evidence type="ECO:0000256" key="4">
    <source>
        <dbReference type="ARBA" id="ARBA00022519"/>
    </source>
</evidence>
<dbReference type="InterPro" id="IPR003593">
    <property type="entry name" value="AAA+_ATPase"/>
</dbReference>
<evidence type="ECO:0000313" key="15">
    <source>
        <dbReference type="Proteomes" id="UP000290439"/>
    </source>
</evidence>
<reference evidence="14 15" key="1">
    <citation type="submission" date="2019-02" db="EMBL/GenBank/DDBJ databases">
        <authorList>
            <consortium name="Pathogen Informatics"/>
        </authorList>
    </citation>
    <scope>NUCLEOTIDE SEQUENCE [LARGE SCALE GENOMIC DNA]</scope>
    <source>
        <strain evidence="14 15">3012STDY6756504</strain>
    </source>
</reference>
<proteinExistence type="inferred from homology"/>
<keyword evidence="4" id="KW-0997">Cell inner membrane</keyword>
<evidence type="ECO:0000256" key="1">
    <source>
        <dbReference type="ARBA" id="ARBA00004429"/>
    </source>
</evidence>
<dbReference type="GO" id="GO:0140359">
    <property type="term" value="F:ABC-type transporter activity"/>
    <property type="evidence" value="ECO:0007669"/>
    <property type="project" value="InterPro"/>
</dbReference>
<dbReference type="SMART" id="SM00382">
    <property type="entry name" value="AAA"/>
    <property type="match status" value="1"/>
</dbReference>
<feature type="transmembrane region" description="Helical" evidence="11">
    <location>
        <begin position="124"/>
        <end position="146"/>
    </location>
</feature>
<dbReference type="GO" id="GO:0034040">
    <property type="term" value="F:ATPase-coupled lipid transmembrane transporter activity"/>
    <property type="evidence" value="ECO:0007669"/>
    <property type="project" value="TreeGrafter"/>
</dbReference>
<dbReference type="SUPFAM" id="SSF52540">
    <property type="entry name" value="P-loop containing nucleoside triphosphate hydrolases"/>
    <property type="match status" value="1"/>
</dbReference>
<evidence type="ECO:0000259" key="13">
    <source>
        <dbReference type="PROSITE" id="PS50929"/>
    </source>
</evidence>
<dbReference type="Pfam" id="PF00005">
    <property type="entry name" value="ABC_tran"/>
    <property type="match status" value="1"/>
</dbReference>
<dbReference type="PROSITE" id="PS50893">
    <property type="entry name" value="ABC_TRANSPORTER_2"/>
    <property type="match status" value="1"/>
</dbReference>
<feature type="domain" description="ABC transmembrane type-1" evidence="13">
    <location>
        <begin position="21"/>
        <end position="297"/>
    </location>
</feature>